<sequence length="60" mass="6400">MALGLSVQGGLFQNPLVGGENESHGREIRRPIEELAMPSPMVEYLARTIKSGADPLHATG</sequence>
<keyword evidence="2" id="KW-1185">Reference proteome</keyword>
<name>A0AA87ZAW7_FICCA</name>
<dbReference type="Proteomes" id="UP001187192">
    <property type="component" value="Unassembled WGS sequence"/>
</dbReference>
<comment type="caution">
    <text evidence="1">The sequence shown here is derived from an EMBL/GenBank/DDBJ whole genome shotgun (WGS) entry which is preliminary data.</text>
</comment>
<proteinExistence type="predicted"/>
<protein>
    <submittedName>
        <fullName evidence="1">Uncharacterized protein</fullName>
    </submittedName>
</protein>
<gene>
    <name evidence="1" type="ORF">TIFTF001_004230</name>
</gene>
<evidence type="ECO:0000313" key="1">
    <source>
        <dbReference type="EMBL" id="GMN33554.1"/>
    </source>
</evidence>
<dbReference type="AlphaFoldDB" id="A0AA87ZAW7"/>
<accession>A0AA87ZAW7</accession>
<evidence type="ECO:0000313" key="2">
    <source>
        <dbReference type="Proteomes" id="UP001187192"/>
    </source>
</evidence>
<organism evidence="1 2">
    <name type="scientific">Ficus carica</name>
    <name type="common">Common fig</name>
    <dbReference type="NCBI Taxonomy" id="3494"/>
    <lineage>
        <taxon>Eukaryota</taxon>
        <taxon>Viridiplantae</taxon>
        <taxon>Streptophyta</taxon>
        <taxon>Embryophyta</taxon>
        <taxon>Tracheophyta</taxon>
        <taxon>Spermatophyta</taxon>
        <taxon>Magnoliopsida</taxon>
        <taxon>eudicotyledons</taxon>
        <taxon>Gunneridae</taxon>
        <taxon>Pentapetalae</taxon>
        <taxon>rosids</taxon>
        <taxon>fabids</taxon>
        <taxon>Rosales</taxon>
        <taxon>Moraceae</taxon>
        <taxon>Ficeae</taxon>
        <taxon>Ficus</taxon>
    </lineage>
</organism>
<reference evidence="1" key="1">
    <citation type="submission" date="2023-07" db="EMBL/GenBank/DDBJ databases">
        <title>draft genome sequence of fig (Ficus carica).</title>
        <authorList>
            <person name="Takahashi T."/>
            <person name="Nishimura K."/>
        </authorList>
    </citation>
    <scope>NUCLEOTIDE SEQUENCE</scope>
</reference>
<dbReference type="EMBL" id="BTGU01000004">
    <property type="protein sequence ID" value="GMN33554.1"/>
    <property type="molecule type" value="Genomic_DNA"/>
</dbReference>